<evidence type="ECO:0000313" key="3">
    <source>
        <dbReference type="Proteomes" id="UP000271603"/>
    </source>
</evidence>
<protein>
    <recommendedName>
        <fullName evidence="4">DUF3592 domain-containing protein</fullName>
    </recommendedName>
</protein>
<sequence length="109" mass="12640">MKFAIIISVIIFAGFFAYIAHLFYRDHKIDAQGRELLAHVEEVHYRSSNDNGSINIRYRLSWQEGDATKEVEGKETIPALYSSKVQQGSDVTIRYLDDDHIAFVFDRDR</sequence>
<proteinExistence type="predicted"/>
<evidence type="ECO:0000256" key="1">
    <source>
        <dbReference type="SAM" id="Phobius"/>
    </source>
</evidence>
<keyword evidence="1" id="KW-0812">Transmembrane</keyword>
<dbReference type="STRING" id="61652.AXX16_0476"/>
<evidence type="ECO:0008006" key="4">
    <source>
        <dbReference type="Google" id="ProtNLM"/>
    </source>
</evidence>
<evidence type="ECO:0000313" key="2">
    <source>
        <dbReference type="EMBL" id="VEA71046.1"/>
    </source>
</evidence>
<gene>
    <name evidence="2" type="ORF">NCTC9419_02571</name>
</gene>
<name>A0A3S4H6P4_SERRU</name>
<organism evidence="2 3">
    <name type="scientific">Serratia rubidaea</name>
    <name type="common">Serratia marinorubra</name>
    <dbReference type="NCBI Taxonomy" id="61652"/>
    <lineage>
        <taxon>Bacteria</taxon>
        <taxon>Pseudomonadati</taxon>
        <taxon>Pseudomonadota</taxon>
        <taxon>Gammaproteobacteria</taxon>
        <taxon>Enterobacterales</taxon>
        <taxon>Yersiniaceae</taxon>
        <taxon>Serratia</taxon>
    </lineage>
</organism>
<reference evidence="2 3" key="1">
    <citation type="submission" date="2018-12" db="EMBL/GenBank/DDBJ databases">
        <authorList>
            <consortium name="Pathogen Informatics"/>
        </authorList>
    </citation>
    <scope>NUCLEOTIDE SEQUENCE [LARGE SCALE GENOMIC DNA]</scope>
    <source>
        <strain evidence="2 3">NCTC9419</strain>
    </source>
</reference>
<accession>A0A3S4H6P4</accession>
<dbReference type="Proteomes" id="UP000271603">
    <property type="component" value="Chromosome"/>
</dbReference>
<feature type="transmembrane region" description="Helical" evidence="1">
    <location>
        <begin position="6"/>
        <end position="24"/>
    </location>
</feature>
<dbReference type="AlphaFoldDB" id="A0A3S4H6P4"/>
<keyword evidence="1" id="KW-1133">Transmembrane helix</keyword>
<dbReference type="EMBL" id="LR134155">
    <property type="protein sequence ID" value="VEA71046.1"/>
    <property type="molecule type" value="Genomic_DNA"/>
</dbReference>
<keyword evidence="1" id="KW-0472">Membrane</keyword>